<dbReference type="InterPro" id="IPR002492">
    <property type="entry name" value="Transposase_Tc1-like"/>
</dbReference>
<evidence type="ECO:0000259" key="2">
    <source>
        <dbReference type="Pfam" id="PF13358"/>
    </source>
</evidence>
<dbReference type="PANTHER" id="PTHR47326">
    <property type="entry name" value="TRANSPOSABLE ELEMENT TC3 TRANSPOSASE-LIKE PROTEIN"/>
    <property type="match status" value="1"/>
</dbReference>
<evidence type="ECO:0000313" key="4">
    <source>
        <dbReference type="Proteomes" id="UP000192501"/>
    </source>
</evidence>
<dbReference type="GO" id="GO:0015074">
    <property type="term" value="P:DNA integration"/>
    <property type="evidence" value="ECO:0007669"/>
    <property type="project" value="InterPro"/>
</dbReference>
<accession>A0A1X0QHF8</accession>
<evidence type="ECO:0000313" key="3">
    <source>
        <dbReference type="EMBL" id="ORD99201.1"/>
    </source>
</evidence>
<protein>
    <submittedName>
        <fullName evidence="3">TCB1</fullName>
    </submittedName>
</protein>
<proteinExistence type="predicted"/>
<sequence>MFLVKEHAKDHFITLPTLQKKLLDKFKLNVSQSTLSRFFKNNDFITNHPLKKPLLRGVNIEKRFRLSKKFLGITDDQLKRIIFSDESKFNLINSDGARYVRYLPGKKHKTSNILPTVKHGGGSVMVWGAISYYGVSDLVFIEDKMTGGEYKTILARHLFKFARKHQIDDFIFMQDNDPKHTSSIVVYYLDEIEVNLLEWPPQSPDLNPIEHIWAYIKRKLAVFGKLNKKELKERILEIWHSIDANMLQNYFNSFHKRALEVYKAKGKHTHY</sequence>
<dbReference type="GO" id="GO:0006313">
    <property type="term" value="P:DNA transposition"/>
    <property type="evidence" value="ECO:0007669"/>
    <property type="project" value="InterPro"/>
</dbReference>
<name>A0A1X0QHF8_9MICR</name>
<dbReference type="Proteomes" id="UP000192501">
    <property type="component" value="Unassembled WGS sequence"/>
</dbReference>
<feature type="domain" description="Tc1-like transposase DDE" evidence="2">
    <location>
        <begin position="80"/>
        <end position="222"/>
    </location>
</feature>
<reference evidence="3 4" key="1">
    <citation type="journal article" date="2017" name="Environ. Microbiol.">
        <title>Decay of the glycolytic pathway and adaptation to intranuclear parasitism within Enterocytozoonidae microsporidia.</title>
        <authorList>
            <person name="Wiredu Boakye D."/>
            <person name="Jaroenlak P."/>
            <person name="Prachumwat A."/>
            <person name="Williams T.A."/>
            <person name="Bateman K.S."/>
            <person name="Itsathitphaisarn O."/>
            <person name="Sritunyalucksana K."/>
            <person name="Paszkiewicz K.H."/>
            <person name="Moore K.A."/>
            <person name="Stentiford G.D."/>
            <person name="Williams B.A."/>
        </authorList>
    </citation>
    <scope>NUCLEOTIDE SEQUENCE [LARGE SCALE GENOMIC DNA]</scope>
    <source>
        <strain evidence="4">canceri</strain>
    </source>
</reference>
<dbReference type="InterPro" id="IPR036397">
    <property type="entry name" value="RNaseH_sf"/>
</dbReference>
<dbReference type="VEuPathDB" id="MicrosporidiaDB:A0H76_1239"/>
<dbReference type="InterPro" id="IPR038717">
    <property type="entry name" value="Tc1-like_DDE_dom"/>
</dbReference>
<dbReference type="EMBL" id="LTAI01000266">
    <property type="protein sequence ID" value="ORD99201.1"/>
    <property type="molecule type" value="Genomic_DNA"/>
</dbReference>
<dbReference type="Pfam" id="PF13358">
    <property type="entry name" value="DDE_3"/>
    <property type="match status" value="1"/>
</dbReference>
<organism evidence="3 4">
    <name type="scientific">Hepatospora eriocheir</name>
    <dbReference type="NCBI Taxonomy" id="1081669"/>
    <lineage>
        <taxon>Eukaryota</taxon>
        <taxon>Fungi</taxon>
        <taxon>Fungi incertae sedis</taxon>
        <taxon>Microsporidia</taxon>
        <taxon>Hepatosporidae</taxon>
        <taxon>Hepatospora</taxon>
    </lineage>
</organism>
<evidence type="ECO:0000259" key="1">
    <source>
        <dbReference type="Pfam" id="PF01498"/>
    </source>
</evidence>
<dbReference type="VEuPathDB" id="MicrosporidiaDB:HERIO_2409"/>
<dbReference type="GO" id="GO:0003677">
    <property type="term" value="F:DNA binding"/>
    <property type="evidence" value="ECO:0007669"/>
    <property type="project" value="InterPro"/>
</dbReference>
<dbReference type="Pfam" id="PF01498">
    <property type="entry name" value="HTH_Tnp_Tc3_2"/>
    <property type="match status" value="1"/>
</dbReference>
<dbReference type="PANTHER" id="PTHR47326:SF1">
    <property type="entry name" value="HTH PSQ-TYPE DOMAIN-CONTAINING PROTEIN"/>
    <property type="match status" value="1"/>
</dbReference>
<gene>
    <name evidence="3" type="primary">TCB1</name>
    <name evidence="3" type="ORF">A0H76_1239</name>
</gene>
<feature type="domain" description="Transposase Tc1-like" evidence="1">
    <location>
        <begin position="3"/>
        <end position="71"/>
    </location>
</feature>
<comment type="caution">
    <text evidence="3">The sequence shown here is derived from an EMBL/GenBank/DDBJ whole genome shotgun (WGS) entry which is preliminary data.</text>
</comment>
<dbReference type="Gene3D" id="3.30.420.10">
    <property type="entry name" value="Ribonuclease H-like superfamily/Ribonuclease H"/>
    <property type="match status" value="1"/>
</dbReference>
<dbReference type="AlphaFoldDB" id="A0A1X0QHF8"/>